<evidence type="ECO:0000313" key="1">
    <source>
        <dbReference type="EMBL" id="TNJ36259.1"/>
    </source>
</evidence>
<proteinExistence type="predicted"/>
<protein>
    <submittedName>
        <fullName evidence="1">Uncharacterized protein</fullName>
    </submittedName>
</protein>
<accession>A0A5C4RZ99</accession>
<dbReference type="RefSeq" id="WP_139626754.1">
    <property type="nucleotide sequence ID" value="NZ_VDCI01000007.1"/>
</dbReference>
<comment type="caution">
    <text evidence="1">The sequence shown here is derived from an EMBL/GenBank/DDBJ whole genome shotgun (WGS) entry which is preliminary data.</text>
</comment>
<sequence>MQDDGTYYARPVHPLKRFNPSSPLFRRKEVLETTGAWDCVRTGADSEFAARLKIVFGRKAVLRIRQPLAFGAHRPGSLMTDSATGYTSGRVPPDRLDYWESWTWWHIDELRAKRKPRMPGLLDERAYEAPLAVRVPQEDIVANLEHLQLPV</sequence>
<keyword evidence="2" id="KW-1185">Reference proteome</keyword>
<gene>
    <name evidence="1" type="ORF">FGF68_08480</name>
</gene>
<name>A0A5C4RZ99_PROVB</name>
<dbReference type="EMBL" id="VDCI01000007">
    <property type="protein sequence ID" value="TNJ36259.1"/>
    <property type="molecule type" value="Genomic_DNA"/>
</dbReference>
<evidence type="ECO:0000313" key="2">
    <source>
        <dbReference type="Proteomes" id="UP000309544"/>
    </source>
</evidence>
<reference evidence="1 2" key="1">
    <citation type="submission" date="2019-05" db="EMBL/GenBank/DDBJ databases">
        <title>Draft Whole-Genome sequence of the green sulfur bacterium Prosthecochloris vibrioformis DSM 260.</title>
        <authorList>
            <person name="Meyer T.E."/>
            <person name="Kyndt J.A."/>
        </authorList>
    </citation>
    <scope>NUCLEOTIDE SEQUENCE [LARGE SCALE GENOMIC DNA]</scope>
    <source>
        <strain evidence="1 2">DSM 260</strain>
    </source>
</reference>
<dbReference type="AlphaFoldDB" id="A0A5C4RZ99"/>
<organism evidence="1 2">
    <name type="scientific">Prosthecochloris vibrioformis</name>
    <name type="common">Chlorobium vibrioforme</name>
    <dbReference type="NCBI Taxonomy" id="1098"/>
    <lineage>
        <taxon>Bacteria</taxon>
        <taxon>Pseudomonadati</taxon>
        <taxon>Chlorobiota</taxon>
        <taxon>Chlorobiia</taxon>
        <taxon>Chlorobiales</taxon>
        <taxon>Chlorobiaceae</taxon>
        <taxon>Prosthecochloris</taxon>
    </lineage>
</organism>
<dbReference type="Proteomes" id="UP000309544">
    <property type="component" value="Unassembled WGS sequence"/>
</dbReference>